<feature type="domain" description="RCC1-like" evidence="3">
    <location>
        <begin position="7"/>
        <end position="378"/>
    </location>
</feature>
<protein>
    <recommendedName>
        <fullName evidence="3">RCC1-like domain-containing protein</fullName>
    </recommendedName>
</protein>
<proteinExistence type="predicted"/>
<dbReference type="InterPro" id="IPR009091">
    <property type="entry name" value="RCC1/BLIP-II"/>
</dbReference>
<evidence type="ECO:0000259" key="3">
    <source>
        <dbReference type="Pfam" id="PF25390"/>
    </source>
</evidence>
<name>A0A1R2AN65_9CILI</name>
<feature type="repeat" description="RCC1" evidence="2">
    <location>
        <begin position="165"/>
        <end position="220"/>
    </location>
</feature>
<dbReference type="PANTHER" id="PTHR22870:SF408">
    <property type="entry name" value="OS09G0560450 PROTEIN"/>
    <property type="match status" value="1"/>
</dbReference>
<dbReference type="EMBL" id="MPUH01001876">
    <property type="protein sequence ID" value="OMJ65951.1"/>
    <property type="molecule type" value="Genomic_DNA"/>
</dbReference>
<dbReference type="AlphaFoldDB" id="A0A1R2AN65"/>
<feature type="repeat" description="RCC1" evidence="2">
    <location>
        <begin position="111"/>
        <end position="164"/>
    </location>
</feature>
<dbReference type="InterPro" id="IPR051210">
    <property type="entry name" value="Ub_ligase/GEF_domain"/>
</dbReference>
<gene>
    <name evidence="4" type="ORF">SteCoe_37385</name>
</gene>
<dbReference type="PROSITE" id="PS00626">
    <property type="entry name" value="RCC1_2"/>
    <property type="match status" value="5"/>
</dbReference>
<keyword evidence="1" id="KW-0677">Repeat</keyword>
<evidence type="ECO:0000313" key="5">
    <source>
        <dbReference type="Proteomes" id="UP000187209"/>
    </source>
</evidence>
<evidence type="ECO:0000313" key="4">
    <source>
        <dbReference type="EMBL" id="OMJ65951.1"/>
    </source>
</evidence>
<evidence type="ECO:0000256" key="1">
    <source>
        <dbReference type="ARBA" id="ARBA00022737"/>
    </source>
</evidence>
<dbReference type="Pfam" id="PF25390">
    <property type="entry name" value="WD40_RLD"/>
    <property type="match status" value="1"/>
</dbReference>
<dbReference type="PROSITE" id="PS50012">
    <property type="entry name" value="RCC1_3"/>
    <property type="match status" value="7"/>
</dbReference>
<dbReference type="SUPFAM" id="SSF50985">
    <property type="entry name" value="RCC1/BLIP-II"/>
    <property type="match status" value="2"/>
</dbReference>
<dbReference type="OrthoDB" id="10256179at2759"/>
<dbReference type="PANTHER" id="PTHR22870">
    <property type="entry name" value="REGULATOR OF CHROMOSOME CONDENSATION"/>
    <property type="match status" value="1"/>
</dbReference>
<feature type="repeat" description="RCC1" evidence="2">
    <location>
        <begin position="332"/>
        <end position="383"/>
    </location>
</feature>
<organism evidence="4 5">
    <name type="scientific">Stentor coeruleus</name>
    <dbReference type="NCBI Taxonomy" id="5963"/>
    <lineage>
        <taxon>Eukaryota</taxon>
        <taxon>Sar</taxon>
        <taxon>Alveolata</taxon>
        <taxon>Ciliophora</taxon>
        <taxon>Postciliodesmatophora</taxon>
        <taxon>Heterotrichea</taxon>
        <taxon>Heterotrichida</taxon>
        <taxon>Stentoridae</taxon>
        <taxon>Stentor</taxon>
    </lineage>
</organism>
<comment type="caution">
    <text evidence="4">The sequence shown here is derived from an EMBL/GenBank/DDBJ whole genome shotgun (WGS) entry which is preliminary data.</text>
</comment>
<dbReference type="InterPro" id="IPR058923">
    <property type="entry name" value="RCC1-like_dom"/>
</dbReference>
<dbReference type="PRINTS" id="PR00633">
    <property type="entry name" value="RCCNDNSATION"/>
</dbReference>
<feature type="repeat" description="RCC1" evidence="2">
    <location>
        <begin position="57"/>
        <end position="110"/>
    </location>
</feature>
<feature type="repeat" description="RCC1" evidence="2">
    <location>
        <begin position="221"/>
        <end position="279"/>
    </location>
</feature>
<dbReference type="Gene3D" id="2.130.10.30">
    <property type="entry name" value="Regulator of chromosome condensation 1/beta-lactamase-inhibitor protein II"/>
    <property type="match status" value="2"/>
</dbReference>
<reference evidence="4 5" key="1">
    <citation type="submission" date="2016-11" db="EMBL/GenBank/DDBJ databases">
        <title>The macronuclear genome of Stentor coeruleus: a giant cell with tiny introns.</title>
        <authorList>
            <person name="Slabodnick M."/>
            <person name="Ruby J.G."/>
            <person name="Reiff S.B."/>
            <person name="Swart E.C."/>
            <person name="Gosai S."/>
            <person name="Prabakaran S."/>
            <person name="Witkowska E."/>
            <person name="Larue G.E."/>
            <person name="Fisher S."/>
            <person name="Freeman R.M."/>
            <person name="Gunawardena J."/>
            <person name="Chu W."/>
            <person name="Stover N.A."/>
            <person name="Gregory B.D."/>
            <person name="Nowacki M."/>
            <person name="Derisi J."/>
            <person name="Roy S.W."/>
            <person name="Marshall W.F."/>
            <person name="Sood P."/>
        </authorList>
    </citation>
    <scope>NUCLEOTIDE SEQUENCE [LARGE SCALE GENOMIC DNA]</scope>
    <source>
        <strain evidence="4">WM001</strain>
    </source>
</reference>
<sequence length="581" mass="63776">MEKLSSAYAWGKNKDGELSVGTSKDVFLPHAVRGMKNKQIVYVASGGQHSACIDTEGQLYVCGSYLHGKLGIENLTTVSLVTFTLVKALQGKKVKQVACGDYHTLCLLEDGSVYTWGGTLHKKLGHRSNASRGSNRPGVVSNLQNKRIIYVDCGDFHSVALGSDGKLYTWGGGGASFNNGQCGHGHTNDLEEPTLVSGLKHKEIVQVSCGGYHTLALSRNNELFSFGRGLYGECGFGEFLNTSSPKLITFTWSKKSKEDAGEICQISAGGHHSLVLTTSGAVYSFGFASHGQLGLRSTTNYCEPQLITDIRHKGVKSIAAGWNHSLLLTSRGDVWACGYGFYGQLGLGDDESRTSFVHVSSLEDKNIQSIHAGDNHSWVIINLQDPIKENYTPPSPLPDDLSMSSISNISKIEPSIANPSFMPESEFEITIVYSDILYCHRFVSYTLKEASLEIGKARAEEYVHEMYVMENGLQCHRIQEDDQILEIKDNGSEELTCQGGKCLFTCALVFDPTKNIPALEVMKNEKFNDVTVTKQSFQLTVDDTETMLSEWARFFVAKVGNFCKQNPVFFELRPSGFCCST</sequence>
<feature type="repeat" description="RCC1" evidence="2">
    <location>
        <begin position="280"/>
        <end position="331"/>
    </location>
</feature>
<evidence type="ECO:0000256" key="2">
    <source>
        <dbReference type="PROSITE-ProRule" id="PRU00235"/>
    </source>
</evidence>
<keyword evidence="5" id="KW-1185">Reference proteome</keyword>
<dbReference type="InterPro" id="IPR000408">
    <property type="entry name" value="Reg_chr_condens"/>
</dbReference>
<feature type="repeat" description="RCC1" evidence="2">
    <location>
        <begin position="5"/>
        <end position="56"/>
    </location>
</feature>
<dbReference type="Proteomes" id="UP000187209">
    <property type="component" value="Unassembled WGS sequence"/>
</dbReference>
<accession>A0A1R2AN65</accession>